<dbReference type="InterPro" id="IPR013974">
    <property type="entry name" value="SAF"/>
</dbReference>
<keyword evidence="6" id="KW-1185">Reference proteome</keyword>
<sequence>MPPGTARLWRLATLTLVAVGWLGLSPGMAATLRHEVVLRGEKVHLSDLFDGVSPDQDTVLGEAPALGKSYEVSGPQLTAIAAQYGIDWPDASPLVSVTVRRGAHVYGHDYAMSLLQAALHVTPRDPDTELVIDHFDPLVVPLDIDTPPHLVQVNYSGVQNGSFSAVMTIDGDTPLETRVSGQIVHQVQALTVRHTVQIGEPITADNLIVSRMRADQLPVDSLHDPEEAMTLTARVPLTPDRPLTSAQLLHPMLVHKDNSVVMIYNMASLRVTASGIALADGIRNDMVEVLNPSTKMVITGRVTDRSQIEILPGAMPVPMDNRMRASAATAFARRS</sequence>
<proteinExistence type="predicted"/>
<feature type="domain" description="SAF" evidence="4">
    <location>
        <begin position="187"/>
        <end position="249"/>
    </location>
</feature>
<keyword evidence="5" id="KW-0969">Cilium</keyword>
<dbReference type="EMBL" id="CATKSH010000001">
    <property type="protein sequence ID" value="CAI9119499.1"/>
    <property type="molecule type" value="Genomic_DNA"/>
</dbReference>
<dbReference type="Proteomes" id="UP001176960">
    <property type="component" value="Unassembled WGS sequence"/>
</dbReference>
<dbReference type="SMART" id="SM00858">
    <property type="entry name" value="SAF"/>
    <property type="match status" value="1"/>
</dbReference>
<dbReference type="PANTHER" id="PTHR36307:SF1">
    <property type="entry name" value="FLAGELLA BASAL BODY P-RING FORMATION PROTEIN FLGA"/>
    <property type="match status" value="1"/>
</dbReference>
<dbReference type="Gene3D" id="2.30.30.760">
    <property type="match status" value="1"/>
</dbReference>
<evidence type="ECO:0000256" key="3">
    <source>
        <dbReference type="ARBA" id="ARBA00022764"/>
    </source>
</evidence>
<dbReference type="RefSeq" id="WP_289842726.1">
    <property type="nucleotide sequence ID" value="NZ_CATKSH010000001.1"/>
</dbReference>
<dbReference type="Pfam" id="PF13144">
    <property type="entry name" value="ChapFlgA"/>
    <property type="match status" value="1"/>
</dbReference>
<keyword evidence="3" id="KW-0574">Periplasm</keyword>
<gene>
    <name evidence="5" type="primary">flgA</name>
    <name evidence="5" type="ORF">LMG32879_000314</name>
</gene>
<dbReference type="AlphaFoldDB" id="A0AA35UTL5"/>
<dbReference type="GO" id="GO:0042597">
    <property type="term" value="C:periplasmic space"/>
    <property type="evidence" value="ECO:0007669"/>
    <property type="project" value="UniProtKB-SubCell"/>
</dbReference>
<dbReference type="GO" id="GO:0044780">
    <property type="term" value="P:bacterial-type flagellum assembly"/>
    <property type="evidence" value="ECO:0007669"/>
    <property type="project" value="InterPro"/>
</dbReference>
<evidence type="ECO:0000256" key="2">
    <source>
        <dbReference type="ARBA" id="ARBA00022729"/>
    </source>
</evidence>
<comment type="caution">
    <text evidence="5">The sequence shown here is derived from an EMBL/GenBank/DDBJ whole genome shotgun (WGS) entry which is preliminary data.</text>
</comment>
<evidence type="ECO:0000313" key="5">
    <source>
        <dbReference type="EMBL" id="CAI9119499.1"/>
    </source>
</evidence>
<evidence type="ECO:0000313" key="6">
    <source>
        <dbReference type="Proteomes" id="UP001176960"/>
    </source>
</evidence>
<keyword evidence="2" id="KW-0732">Signal</keyword>
<protein>
    <submittedName>
        <fullName evidence="5">Flagellar basal body P-ring formation chaperone FlgA</fullName>
    </submittedName>
</protein>
<dbReference type="CDD" id="cd11614">
    <property type="entry name" value="SAF_CpaB_FlgA_like"/>
    <property type="match status" value="1"/>
</dbReference>
<evidence type="ECO:0000256" key="1">
    <source>
        <dbReference type="ARBA" id="ARBA00004418"/>
    </source>
</evidence>
<dbReference type="PANTHER" id="PTHR36307">
    <property type="entry name" value="FLAGELLA BASAL BODY P-RING FORMATION PROTEIN FLGA"/>
    <property type="match status" value="1"/>
</dbReference>
<dbReference type="InterPro" id="IPR017585">
    <property type="entry name" value="SAF_FlgA"/>
</dbReference>
<accession>A0AA35UTL5</accession>
<keyword evidence="5" id="KW-0282">Flagellum</keyword>
<dbReference type="InterPro" id="IPR039246">
    <property type="entry name" value="Flagellar_FlgA"/>
</dbReference>
<comment type="subcellular location">
    <subcellularLocation>
        <location evidence="1">Periplasm</location>
    </subcellularLocation>
</comment>
<evidence type="ECO:0000259" key="4">
    <source>
        <dbReference type="SMART" id="SM00858"/>
    </source>
</evidence>
<name>A0AA35UTL5_9PROT</name>
<organism evidence="5 6">
    <name type="scientific">Brytella acorum</name>
    <dbReference type="NCBI Taxonomy" id="2959299"/>
    <lineage>
        <taxon>Bacteria</taxon>
        <taxon>Pseudomonadati</taxon>
        <taxon>Pseudomonadota</taxon>
        <taxon>Alphaproteobacteria</taxon>
        <taxon>Acetobacterales</taxon>
        <taxon>Acetobacteraceae</taxon>
        <taxon>Brytella</taxon>
    </lineage>
</organism>
<reference evidence="5" key="1">
    <citation type="submission" date="2023-03" db="EMBL/GenBank/DDBJ databases">
        <authorList>
            <person name="Cleenwerck I."/>
        </authorList>
    </citation>
    <scope>NUCLEOTIDE SEQUENCE</scope>
    <source>
        <strain evidence="5">LMG 32879</strain>
    </source>
</reference>
<keyword evidence="5" id="KW-0966">Cell projection</keyword>
<dbReference type="NCBIfam" id="TIGR03170">
    <property type="entry name" value="flgA_cterm"/>
    <property type="match status" value="1"/>
</dbReference>